<comment type="caution">
    <text evidence="2">The sequence shown here is derived from an EMBL/GenBank/DDBJ whole genome shotgun (WGS) entry which is preliminary data.</text>
</comment>
<reference evidence="2 3" key="1">
    <citation type="submission" date="2014-07" db="EMBL/GenBank/DDBJ databases">
        <title>Draft genome of Clostridium sulfidigenes 113A isolated from sediments associated with methane hydrate from Krishna Godavari basin.</title>
        <authorList>
            <person name="Honkalas V.S."/>
            <person name="Dabir A.P."/>
            <person name="Arora P."/>
            <person name="Dhakephalkar P.K."/>
        </authorList>
    </citation>
    <scope>NUCLEOTIDE SEQUENCE [LARGE SCALE GENOMIC DNA]</scope>
    <source>
        <strain evidence="2 3">113A</strain>
    </source>
</reference>
<dbReference type="RefSeq" id="WP_035134814.1">
    <property type="nucleotide sequence ID" value="NZ_JPMD01000038.1"/>
</dbReference>
<organism evidence="2 3">
    <name type="scientific">Clostridium sulfidigenes</name>
    <dbReference type="NCBI Taxonomy" id="318464"/>
    <lineage>
        <taxon>Bacteria</taxon>
        <taxon>Bacillati</taxon>
        <taxon>Bacillota</taxon>
        <taxon>Clostridia</taxon>
        <taxon>Eubacteriales</taxon>
        <taxon>Clostridiaceae</taxon>
        <taxon>Clostridium</taxon>
    </lineage>
</organism>
<accession>A0A084J8Q0</accession>
<protein>
    <submittedName>
        <fullName evidence="2">Spore cortex-lytic protein</fullName>
    </submittedName>
</protein>
<dbReference type="eggNOG" id="COG3409">
    <property type="taxonomic scope" value="Bacteria"/>
</dbReference>
<evidence type="ECO:0000313" key="2">
    <source>
        <dbReference type="EMBL" id="KEZ85334.1"/>
    </source>
</evidence>
<dbReference type="InterPro" id="IPR036366">
    <property type="entry name" value="PGBDSf"/>
</dbReference>
<dbReference type="AlphaFoldDB" id="A0A084J8Q0"/>
<name>A0A084J8Q0_9CLOT</name>
<feature type="domain" description="Peptidoglycan binding-like" evidence="1">
    <location>
        <begin position="347"/>
        <end position="407"/>
    </location>
</feature>
<dbReference type="Proteomes" id="UP000028542">
    <property type="component" value="Unassembled WGS sequence"/>
</dbReference>
<dbReference type="InterPro" id="IPR002477">
    <property type="entry name" value="Peptidoglycan-bd-like"/>
</dbReference>
<dbReference type="Pfam" id="PF01471">
    <property type="entry name" value="PG_binding_1"/>
    <property type="match status" value="1"/>
</dbReference>
<evidence type="ECO:0000259" key="1">
    <source>
        <dbReference type="Pfam" id="PF01471"/>
    </source>
</evidence>
<sequence length="454" mass="51151">MADIGRLQVQVYRVNTAIPISNANITVSRTDGETREQVTTLTTNPEGQTETIELETPEIERSLNPDNTLIPYALYDIDVTAEGFDEINIRGCQVLPRQTALQICNLIPTSLNREITEDEDVQVVRVIEIPPNVQFGDFPPKIPEDPNKALPPPPSGFVVLPEPVVPEFIIVHAGAPTNTAAPNYTVPYTDYIKNVASCEIYATWPEATIRANVYCIISFTLNRIYTEWYRSKGFNFDVTNSTAYDQAFVYGRNIFDNISRIVDELFATYVKRSGAKQPLLTQYCDGRNVQCPGWLTQWGSKDLGAQGWIPYDILRNFYGSDIVLERAEKVSGSPRSYPGFTLRQGASGEPVRTTQTFLNRIAQNYPLIPKVAIDGKYGSTTANQVKVFQQVFGLPQTGEVDYATWYKISAIYTGVTKIAELRSVHEEEIEYSYFVPHWPYKDAPDLPRIKYPKN</sequence>
<proteinExistence type="predicted"/>
<dbReference type="EMBL" id="JPMD01000038">
    <property type="protein sequence ID" value="KEZ85334.1"/>
    <property type="molecule type" value="Genomic_DNA"/>
</dbReference>
<dbReference type="STRING" id="318464.IO99_15580"/>
<gene>
    <name evidence="2" type="ORF">IO99_15580</name>
</gene>
<dbReference type="InterPro" id="IPR036365">
    <property type="entry name" value="PGBD-like_sf"/>
</dbReference>
<evidence type="ECO:0000313" key="3">
    <source>
        <dbReference type="Proteomes" id="UP000028542"/>
    </source>
</evidence>
<keyword evidence="3" id="KW-1185">Reference proteome</keyword>
<dbReference type="Gene3D" id="1.10.101.10">
    <property type="entry name" value="PGBD-like superfamily/PGBD"/>
    <property type="match status" value="1"/>
</dbReference>
<dbReference type="SUPFAM" id="SSF47090">
    <property type="entry name" value="PGBD-like"/>
    <property type="match status" value="1"/>
</dbReference>